<dbReference type="OrthoDB" id="77751at2759"/>
<dbReference type="Proteomes" id="UP000332933">
    <property type="component" value="Unassembled WGS sequence"/>
</dbReference>
<feature type="signal peptide" evidence="2">
    <location>
        <begin position="1"/>
        <end position="23"/>
    </location>
</feature>
<protein>
    <submittedName>
        <fullName evidence="4">Aste57867_19766 protein</fullName>
    </submittedName>
</protein>
<evidence type="ECO:0000256" key="2">
    <source>
        <dbReference type="SAM" id="SignalP"/>
    </source>
</evidence>
<name>A0A485LD74_9STRA</name>
<keyword evidence="1" id="KW-1133">Transmembrane helix</keyword>
<dbReference type="AlphaFoldDB" id="A0A485LD74"/>
<keyword evidence="1" id="KW-0812">Transmembrane</keyword>
<reference evidence="3" key="2">
    <citation type="submission" date="2019-06" db="EMBL/GenBank/DDBJ databases">
        <title>Genomics analysis of Aphanomyces spp. identifies a new class of oomycete effector associated with host adaptation.</title>
        <authorList>
            <person name="Gaulin E."/>
        </authorList>
    </citation>
    <scope>NUCLEOTIDE SEQUENCE</scope>
    <source>
        <strain evidence="3">CBS 578.67</strain>
    </source>
</reference>
<keyword evidence="5" id="KW-1185">Reference proteome</keyword>
<reference evidence="4 5" key="1">
    <citation type="submission" date="2019-03" db="EMBL/GenBank/DDBJ databases">
        <authorList>
            <person name="Gaulin E."/>
            <person name="Dumas B."/>
        </authorList>
    </citation>
    <scope>NUCLEOTIDE SEQUENCE [LARGE SCALE GENOMIC DNA]</scope>
    <source>
        <strain evidence="4">CBS 568.67</strain>
    </source>
</reference>
<feature type="chain" id="PRO_5036116436" evidence="2">
    <location>
        <begin position="24"/>
        <end position="339"/>
    </location>
</feature>
<keyword evidence="1" id="KW-0472">Membrane</keyword>
<gene>
    <name evidence="4" type="primary">Aste57867_19766</name>
    <name evidence="3" type="ORF">As57867_019701</name>
    <name evidence="4" type="ORF">ASTE57867_19766</name>
</gene>
<dbReference type="SUPFAM" id="SSF52058">
    <property type="entry name" value="L domain-like"/>
    <property type="match status" value="1"/>
</dbReference>
<dbReference type="EMBL" id="VJMH01006714">
    <property type="protein sequence ID" value="KAF0688593.1"/>
    <property type="molecule type" value="Genomic_DNA"/>
</dbReference>
<evidence type="ECO:0000313" key="3">
    <source>
        <dbReference type="EMBL" id="KAF0688593.1"/>
    </source>
</evidence>
<proteinExistence type="predicted"/>
<keyword evidence="2" id="KW-0732">Signal</keyword>
<dbReference type="Gene3D" id="3.80.10.10">
    <property type="entry name" value="Ribonuclease Inhibitor"/>
    <property type="match status" value="1"/>
</dbReference>
<sequence>MRVLAGLATAAAAASFGATSAGASTVLTVCPMAEAESCLENTTDGTVITKLNSSSTAFNLSGLNITVVHAFPPNAKTISHYFRRDLSYNNICALPWGGASIQKLNMSHNSLDPMWSQVSLPANVAVLDLSYNANLRFDPNQFRSLVKLTDLHFRANKVATVSLVGNKLPATLRLLNLLDNPNLVLFLDTDMLAFLSRPSMTVQATTDLRLTQINCNGGLVTTMGSPGVYICLVGLSVISSTKSNTGVVAGMLPLLVVADLPTDSSMFHVLLIFGSVCSFIGVAFWSTVIYDACKRHRAHLNSPRDTIMSSCYVDEGLAVQYRISLSPSHRPHSPLPGVI</sequence>
<evidence type="ECO:0000256" key="1">
    <source>
        <dbReference type="SAM" id="Phobius"/>
    </source>
</evidence>
<dbReference type="InterPro" id="IPR032675">
    <property type="entry name" value="LRR_dom_sf"/>
</dbReference>
<feature type="transmembrane region" description="Helical" evidence="1">
    <location>
        <begin position="266"/>
        <end position="290"/>
    </location>
</feature>
<organism evidence="4 5">
    <name type="scientific">Aphanomyces stellatus</name>
    <dbReference type="NCBI Taxonomy" id="120398"/>
    <lineage>
        <taxon>Eukaryota</taxon>
        <taxon>Sar</taxon>
        <taxon>Stramenopiles</taxon>
        <taxon>Oomycota</taxon>
        <taxon>Saprolegniomycetes</taxon>
        <taxon>Saprolegniales</taxon>
        <taxon>Verrucalvaceae</taxon>
        <taxon>Aphanomyces</taxon>
    </lineage>
</organism>
<dbReference type="EMBL" id="CAADRA010006737">
    <property type="protein sequence ID" value="VFT96464.1"/>
    <property type="molecule type" value="Genomic_DNA"/>
</dbReference>
<accession>A0A485LD74</accession>
<evidence type="ECO:0000313" key="5">
    <source>
        <dbReference type="Proteomes" id="UP000332933"/>
    </source>
</evidence>
<evidence type="ECO:0000313" key="4">
    <source>
        <dbReference type="EMBL" id="VFT96464.1"/>
    </source>
</evidence>